<gene>
    <name evidence="1" type="ORF">CKS_4552</name>
</gene>
<comment type="caution">
    <text evidence="1">The sequence shown here is derived from an EMBL/GenBank/DDBJ whole genome shotgun (WGS) entry which is preliminary data.</text>
</comment>
<protein>
    <submittedName>
        <fullName evidence="1">Uncharacterized protein</fullName>
    </submittedName>
</protein>
<reference evidence="1 2" key="1">
    <citation type="journal article" date="2012" name="Mol. Microbiol.">
        <title>The genetic and structural basis of two distinct terminal side branch residues in stewartan and amylovoran exopolysaccharides and their potential role in host adaptation.</title>
        <authorList>
            <person name="Wang X."/>
            <person name="Yang F."/>
            <person name="von Bodman S.B."/>
        </authorList>
    </citation>
    <scope>NUCLEOTIDE SEQUENCE [LARGE SCALE GENOMIC DNA]</scope>
    <source>
        <strain evidence="1 2">DC283</strain>
    </source>
</reference>
<evidence type="ECO:0000313" key="2">
    <source>
        <dbReference type="Proteomes" id="UP000005050"/>
    </source>
</evidence>
<dbReference type="Proteomes" id="UP000005050">
    <property type="component" value="Unassembled WGS sequence"/>
</dbReference>
<proteinExistence type="predicted"/>
<organism evidence="1 2">
    <name type="scientific">Pantoea stewartii subsp. stewartii DC283</name>
    <dbReference type="NCBI Taxonomy" id="660596"/>
    <lineage>
        <taxon>Bacteria</taxon>
        <taxon>Pseudomonadati</taxon>
        <taxon>Pseudomonadota</taxon>
        <taxon>Gammaproteobacteria</taxon>
        <taxon>Enterobacterales</taxon>
        <taxon>Erwiniaceae</taxon>
        <taxon>Pantoea</taxon>
    </lineage>
</organism>
<evidence type="ECO:0000313" key="1">
    <source>
        <dbReference type="EMBL" id="EHT97977.1"/>
    </source>
</evidence>
<dbReference type="PATRIC" id="fig|660596.6.peg.5082"/>
<dbReference type="EMBL" id="AHIE01000039">
    <property type="protein sequence ID" value="EHT97977.1"/>
    <property type="molecule type" value="Genomic_DNA"/>
</dbReference>
<sequence>MPHLLVSLSDPQYIAQMEMMVDKLRIPAERWSPDKGRM</sequence>
<name>H3RKY2_PANSE</name>
<accession>H3RKY2</accession>
<dbReference type="AlphaFoldDB" id="H3RKY2"/>